<accession>A0AAV9CXG1</accession>
<dbReference type="GO" id="GO:0005737">
    <property type="term" value="C:cytoplasm"/>
    <property type="evidence" value="ECO:0007669"/>
    <property type="project" value="TreeGrafter"/>
</dbReference>
<dbReference type="Pfam" id="PF07576">
    <property type="entry name" value="BRAP2"/>
    <property type="match status" value="1"/>
</dbReference>
<feature type="region of interest" description="Disordered" evidence="5">
    <location>
        <begin position="1"/>
        <end position="62"/>
    </location>
</feature>
<dbReference type="PROSITE" id="PS50089">
    <property type="entry name" value="ZF_RING_2"/>
    <property type="match status" value="1"/>
</dbReference>
<dbReference type="SMART" id="SM00290">
    <property type="entry name" value="ZnF_UBP"/>
    <property type="match status" value="1"/>
</dbReference>
<feature type="compositionally biased region" description="Basic residues" evidence="5">
    <location>
        <begin position="510"/>
        <end position="519"/>
    </location>
</feature>
<protein>
    <recommendedName>
        <fullName evidence="10">BRCA1-associated protein</fullName>
    </recommendedName>
</protein>
<proteinExistence type="predicted"/>
<dbReference type="Pfam" id="PF02148">
    <property type="entry name" value="zf-UBP"/>
    <property type="match status" value="1"/>
</dbReference>
<dbReference type="Gene3D" id="3.30.40.10">
    <property type="entry name" value="Zinc/RING finger domain, C3HC4 (zinc finger)"/>
    <property type="match status" value="1"/>
</dbReference>
<evidence type="ECO:0000313" key="8">
    <source>
        <dbReference type="EMBL" id="KAK1293426.1"/>
    </source>
</evidence>
<evidence type="ECO:0000259" key="6">
    <source>
        <dbReference type="PROSITE" id="PS50089"/>
    </source>
</evidence>
<dbReference type="PROSITE" id="PS50271">
    <property type="entry name" value="ZF_UBP"/>
    <property type="match status" value="1"/>
</dbReference>
<evidence type="ECO:0000313" key="9">
    <source>
        <dbReference type="Proteomes" id="UP001180020"/>
    </source>
</evidence>
<keyword evidence="9" id="KW-1185">Reference proteome</keyword>
<comment type="caution">
    <text evidence="8">The sequence shown here is derived from an EMBL/GenBank/DDBJ whole genome shotgun (WGS) entry which is preliminary data.</text>
</comment>
<sequence>MFRLRVHSVDVSPSSSAIAHHQESETSSSGSSSNTSATWTTTTTTSSSSNRLRRNPNPNLSDAINDEIQEIKGIVHLYHASGLPQQELLDDSLLPVGRNTLLFVIAVPSRLSLIDFLHFCGSHVDHFSQVWVIRNDGMEDRYGILIELKDQKSADGFYTDLNGRRFSSSEAEVCHLLFTVMVEYTDSTEIAGTPPQGFTELPTCAVCLERLDQDTSGILATTCDHSFQCSCMSKWANSSCSICRFCQRQSEKPTCTICSTSENLWICMICGFVGCGRYKERHAVSHWQDTQHCYSLNLETQRIWDYPGDRYVHRLNQSKADGKLIKSKSHCSSFDGSCGSCEYIEDAGVSGALYSSKVDTIVDEYNRLLTSQLENQRLYYESLLVEARGKREKIIAEAVEQAVNLKLQDFQTRLEECIKKKNIATEINEKLTKNQNFWREKVQDIEERERTTLKLKGEKIQDLEEQIRDIMVFIEAQRLLDGMTESENVKGGTLLPVPQQQTSTGNTSRRSSRTNRRRR</sequence>
<dbReference type="GO" id="GO:0016567">
    <property type="term" value="P:protein ubiquitination"/>
    <property type="evidence" value="ECO:0007669"/>
    <property type="project" value="TreeGrafter"/>
</dbReference>
<dbReference type="InterPro" id="IPR001841">
    <property type="entry name" value="Znf_RING"/>
</dbReference>
<dbReference type="InterPro" id="IPR001607">
    <property type="entry name" value="Znf_UBP"/>
</dbReference>
<dbReference type="GO" id="GO:0008270">
    <property type="term" value="F:zinc ion binding"/>
    <property type="evidence" value="ECO:0007669"/>
    <property type="project" value="UniProtKB-KW"/>
</dbReference>
<keyword evidence="2 4" id="KW-0863">Zinc-finger</keyword>
<keyword evidence="3" id="KW-0862">Zinc</keyword>
<evidence type="ECO:0000256" key="4">
    <source>
        <dbReference type="PROSITE-ProRule" id="PRU00502"/>
    </source>
</evidence>
<name>A0AAV9CXG1_ACOCL</name>
<evidence type="ECO:0000256" key="2">
    <source>
        <dbReference type="ARBA" id="ARBA00022771"/>
    </source>
</evidence>
<dbReference type="PANTHER" id="PTHR24007">
    <property type="entry name" value="BRCA1-ASSOCIATED PROTEIN"/>
    <property type="match status" value="1"/>
</dbReference>
<dbReference type="EMBL" id="JAUJYO010000017">
    <property type="protein sequence ID" value="KAK1293426.1"/>
    <property type="molecule type" value="Genomic_DNA"/>
</dbReference>
<dbReference type="InterPro" id="IPR013083">
    <property type="entry name" value="Znf_RING/FYVE/PHD"/>
</dbReference>
<reference evidence="8" key="1">
    <citation type="journal article" date="2023" name="Nat. Commun.">
        <title>Diploid and tetraploid genomes of Acorus and the evolution of monocots.</title>
        <authorList>
            <person name="Ma L."/>
            <person name="Liu K.W."/>
            <person name="Li Z."/>
            <person name="Hsiao Y.Y."/>
            <person name="Qi Y."/>
            <person name="Fu T."/>
            <person name="Tang G.D."/>
            <person name="Zhang D."/>
            <person name="Sun W.H."/>
            <person name="Liu D.K."/>
            <person name="Li Y."/>
            <person name="Chen G.Z."/>
            <person name="Liu X.D."/>
            <person name="Liao X.Y."/>
            <person name="Jiang Y.T."/>
            <person name="Yu X."/>
            <person name="Hao Y."/>
            <person name="Huang J."/>
            <person name="Zhao X.W."/>
            <person name="Ke S."/>
            <person name="Chen Y.Y."/>
            <person name="Wu W.L."/>
            <person name="Hsu J.L."/>
            <person name="Lin Y.F."/>
            <person name="Huang M.D."/>
            <person name="Li C.Y."/>
            <person name="Huang L."/>
            <person name="Wang Z.W."/>
            <person name="Zhao X."/>
            <person name="Zhong W.Y."/>
            <person name="Peng D.H."/>
            <person name="Ahmad S."/>
            <person name="Lan S."/>
            <person name="Zhang J.S."/>
            <person name="Tsai W.C."/>
            <person name="Van de Peer Y."/>
            <person name="Liu Z.J."/>
        </authorList>
    </citation>
    <scope>NUCLEOTIDE SEQUENCE</scope>
    <source>
        <strain evidence="8">CP</strain>
    </source>
</reference>
<evidence type="ECO:0000256" key="3">
    <source>
        <dbReference type="ARBA" id="ARBA00022833"/>
    </source>
</evidence>
<dbReference type="Proteomes" id="UP001180020">
    <property type="component" value="Unassembled WGS sequence"/>
</dbReference>
<dbReference type="GO" id="GO:0061630">
    <property type="term" value="F:ubiquitin protein ligase activity"/>
    <property type="evidence" value="ECO:0007669"/>
    <property type="project" value="TreeGrafter"/>
</dbReference>
<evidence type="ECO:0008006" key="10">
    <source>
        <dbReference type="Google" id="ProtNLM"/>
    </source>
</evidence>
<evidence type="ECO:0000259" key="7">
    <source>
        <dbReference type="PROSITE" id="PS50271"/>
    </source>
</evidence>
<dbReference type="SUPFAM" id="SSF57850">
    <property type="entry name" value="RING/U-box"/>
    <property type="match status" value="1"/>
</dbReference>
<dbReference type="CDD" id="cd16457">
    <property type="entry name" value="RING-H2_BRAP2"/>
    <property type="match status" value="1"/>
</dbReference>
<feature type="domain" description="UBP-type" evidence="7">
    <location>
        <begin position="238"/>
        <end position="331"/>
    </location>
</feature>
<dbReference type="InterPro" id="IPR047243">
    <property type="entry name" value="RING-H2_BRAP2"/>
</dbReference>
<reference evidence="8" key="2">
    <citation type="submission" date="2023-06" db="EMBL/GenBank/DDBJ databases">
        <authorList>
            <person name="Ma L."/>
            <person name="Liu K.-W."/>
            <person name="Li Z."/>
            <person name="Hsiao Y.-Y."/>
            <person name="Qi Y."/>
            <person name="Fu T."/>
            <person name="Tang G."/>
            <person name="Zhang D."/>
            <person name="Sun W.-H."/>
            <person name="Liu D.-K."/>
            <person name="Li Y."/>
            <person name="Chen G.-Z."/>
            <person name="Liu X.-D."/>
            <person name="Liao X.-Y."/>
            <person name="Jiang Y.-T."/>
            <person name="Yu X."/>
            <person name="Hao Y."/>
            <person name="Huang J."/>
            <person name="Zhao X.-W."/>
            <person name="Ke S."/>
            <person name="Chen Y.-Y."/>
            <person name="Wu W.-L."/>
            <person name="Hsu J.-L."/>
            <person name="Lin Y.-F."/>
            <person name="Huang M.-D."/>
            <person name="Li C.-Y."/>
            <person name="Huang L."/>
            <person name="Wang Z.-W."/>
            <person name="Zhao X."/>
            <person name="Zhong W.-Y."/>
            <person name="Peng D.-H."/>
            <person name="Ahmad S."/>
            <person name="Lan S."/>
            <person name="Zhang J.-S."/>
            <person name="Tsai W.-C."/>
            <person name="Van De Peer Y."/>
            <person name="Liu Z.-J."/>
        </authorList>
    </citation>
    <scope>NUCLEOTIDE SEQUENCE</scope>
    <source>
        <strain evidence="8">CP</strain>
        <tissue evidence="8">Leaves</tissue>
    </source>
</reference>
<dbReference type="GO" id="GO:0007265">
    <property type="term" value="P:Ras protein signal transduction"/>
    <property type="evidence" value="ECO:0007669"/>
    <property type="project" value="TreeGrafter"/>
</dbReference>
<gene>
    <name evidence="8" type="ORF">QJS10_CPB17g00926</name>
</gene>
<keyword evidence="1" id="KW-0479">Metal-binding</keyword>
<evidence type="ECO:0000256" key="1">
    <source>
        <dbReference type="ARBA" id="ARBA00022723"/>
    </source>
</evidence>
<dbReference type="PANTHER" id="PTHR24007:SF10">
    <property type="entry name" value="BRAP2 RING ZNF UBP DOMAIN-CONTAINING PROTEIN 1"/>
    <property type="match status" value="1"/>
</dbReference>
<dbReference type="InterPro" id="IPR011422">
    <property type="entry name" value="BRAP2/ETP1_RRM"/>
</dbReference>
<dbReference type="SMART" id="SM00184">
    <property type="entry name" value="RING"/>
    <property type="match status" value="1"/>
</dbReference>
<dbReference type="AlphaFoldDB" id="A0AAV9CXG1"/>
<feature type="region of interest" description="Disordered" evidence="5">
    <location>
        <begin position="488"/>
        <end position="519"/>
    </location>
</feature>
<feature type="domain" description="RING-type" evidence="6">
    <location>
        <begin position="204"/>
        <end position="244"/>
    </location>
</feature>
<organism evidence="8 9">
    <name type="scientific">Acorus calamus</name>
    <name type="common">Sweet flag</name>
    <dbReference type="NCBI Taxonomy" id="4465"/>
    <lineage>
        <taxon>Eukaryota</taxon>
        <taxon>Viridiplantae</taxon>
        <taxon>Streptophyta</taxon>
        <taxon>Embryophyta</taxon>
        <taxon>Tracheophyta</taxon>
        <taxon>Spermatophyta</taxon>
        <taxon>Magnoliopsida</taxon>
        <taxon>Liliopsida</taxon>
        <taxon>Acoraceae</taxon>
        <taxon>Acorus</taxon>
    </lineage>
</organism>
<feature type="compositionally biased region" description="Low complexity" evidence="5">
    <location>
        <begin position="25"/>
        <end position="60"/>
    </location>
</feature>
<evidence type="ECO:0000256" key="5">
    <source>
        <dbReference type="SAM" id="MobiDB-lite"/>
    </source>
</evidence>